<accession>A0A194V8Q5</accession>
<keyword evidence="2" id="KW-1133">Transmembrane helix</keyword>
<feature type="compositionally biased region" description="Polar residues" evidence="1">
    <location>
        <begin position="327"/>
        <end position="341"/>
    </location>
</feature>
<keyword evidence="5" id="KW-1185">Reference proteome</keyword>
<feature type="region of interest" description="Disordered" evidence="1">
    <location>
        <begin position="201"/>
        <end position="386"/>
    </location>
</feature>
<dbReference type="EMBL" id="KN714746">
    <property type="protein sequence ID" value="KUI60258.1"/>
    <property type="molecule type" value="Genomic_DNA"/>
</dbReference>
<name>A0A194V8Q5_CYTMA</name>
<sequence length="386" mass="40152">MRRSRLSLKRSLLLSTLFPLSLFTAGVLAAPATTDAATTTDSAATTDATTGTDAMPTESATSTSADESTATSAATTSAATTSAATTSAATTEATSSGSSDMPSLSTSDSSTNSDMPTLSTTSAADTSIPTYPAPTVPPTNAPYMQTSNLPDGTVFICVGAILGAFALALVLWRAIIACLLHRSVERAAMAQHLANDKATFPAPPGPLYKYSDHDSSQNISSGRGVRRTSRGPVLSGTPSQSNLFFSPTAGATNRDSVYRDEPTHTRNPSHRDSRFLPAGFYAAGAGAPQHTDAHGQSISMTNLRPDSRGHALSGQSPPESPAFGPQRTRNNLSTSSVNLHGTTGRAPSAFLDDLLDDHPEMFPPSAATHEPRTHANHPYRQSGGRF</sequence>
<evidence type="ECO:0000256" key="3">
    <source>
        <dbReference type="SAM" id="SignalP"/>
    </source>
</evidence>
<dbReference type="PANTHER" id="PTHR36089:SF1">
    <property type="entry name" value="CHITIN SYNTHASE 3 COMPLEX PROTEIN CSI2-RELATED"/>
    <property type="match status" value="1"/>
</dbReference>
<feature type="compositionally biased region" description="Basic and acidic residues" evidence="1">
    <location>
        <begin position="256"/>
        <end position="274"/>
    </location>
</feature>
<feature type="compositionally biased region" description="Pro residues" evidence="1">
    <location>
        <begin position="131"/>
        <end position="140"/>
    </location>
</feature>
<evidence type="ECO:0000256" key="2">
    <source>
        <dbReference type="SAM" id="Phobius"/>
    </source>
</evidence>
<feature type="signal peptide" evidence="3">
    <location>
        <begin position="1"/>
        <end position="29"/>
    </location>
</feature>
<feature type="compositionally biased region" description="Low complexity" evidence="1">
    <location>
        <begin position="278"/>
        <end position="287"/>
    </location>
</feature>
<feature type="compositionally biased region" description="Polar residues" evidence="1">
    <location>
        <begin position="115"/>
        <end position="129"/>
    </location>
</feature>
<dbReference type="AlphaFoldDB" id="A0A194V8Q5"/>
<feature type="region of interest" description="Disordered" evidence="1">
    <location>
        <begin position="34"/>
        <end position="144"/>
    </location>
</feature>
<dbReference type="GO" id="GO:0000324">
    <property type="term" value="C:fungal-type vacuole"/>
    <property type="evidence" value="ECO:0007669"/>
    <property type="project" value="TreeGrafter"/>
</dbReference>
<proteinExistence type="predicted"/>
<feature type="compositionally biased region" description="Low complexity" evidence="1">
    <location>
        <begin position="34"/>
        <end position="114"/>
    </location>
</feature>
<feature type="compositionally biased region" description="Polar residues" evidence="1">
    <location>
        <begin position="294"/>
        <end position="304"/>
    </location>
</feature>
<keyword evidence="2" id="KW-0812">Transmembrane</keyword>
<evidence type="ECO:0000313" key="4">
    <source>
        <dbReference type="EMBL" id="KUI60258.1"/>
    </source>
</evidence>
<dbReference type="Proteomes" id="UP000078576">
    <property type="component" value="Unassembled WGS sequence"/>
</dbReference>
<feature type="transmembrane region" description="Helical" evidence="2">
    <location>
        <begin position="153"/>
        <end position="180"/>
    </location>
</feature>
<dbReference type="PANTHER" id="PTHR36089">
    <property type="entry name" value="CHITIN SYNTHASE 3 COMPLEX PROTEIN CSI2-RELATED"/>
    <property type="match status" value="1"/>
</dbReference>
<keyword evidence="3" id="KW-0732">Signal</keyword>
<organism evidence="4 5">
    <name type="scientific">Cytospora mali</name>
    <name type="common">Apple Valsa canker fungus</name>
    <name type="synonym">Valsa mali</name>
    <dbReference type="NCBI Taxonomy" id="578113"/>
    <lineage>
        <taxon>Eukaryota</taxon>
        <taxon>Fungi</taxon>
        <taxon>Dikarya</taxon>
        <taxon>Ascomycota</taxon>
        <taxon>Pezizomycotina</taxon>
        <taxon>Sordariomycetes</taxon>
        <taxon>Sordariomycetidae</taxon>
        <taxon>Diaporthales</taxon>
        <taxon>Cytosporaceae</taxon>
        <taxon>Cytospora</taxon>
    </lineage>
</organism>
<dbReference type="InterPro" id="IPR051009">
    <property type="entry name" value="PRM"/>
</dbReference>
<feature type="compositionally biased region" description="Polar residues" evidence="1">
    <location>
        <begin position="236"/>
        <end position="255"/>
    </location>
</feature>
<gene>
    <name evidence="4" type="ORF">VP1G_07438</name>
</gene>
<reference evidence="5" key="1">
    <citation type="submission" date="2014-12" db="EMBL/GenBank/DDBJ databases">
        <title>Genome Sequence of Valsa Canker Pathogens Uncovers a Specific Adaption of Colonization on Woody Bark.</title>
        <authorList>
            <person name="Yin Z."/>
            <person name="Liu H."/>
            <person name="Gao X."/>
            <person name="Li Z."/>
            <person name="Song N."/>
            <person name="Ke X."/>
            <person name="Dai Q."/>
            <person name="Wu Y."/>
            <person name="Sun Y."/>
            <person name="Xu J.-R."/>
            <person name="Kang Z.K."/>
            <person name="Wang L."/>
            <person name="Huang L."/>
        </authorList>
    </citation>
    <scope>NUCLEOTIDE SEQUENCE [LARGE SCALE GENOMIC DNA]</scope>
    <source>
        <strain evidence="5">SXYL134</strain>
    </source>
</reference>
<protein>
    <submittedName>
        <fullName evidence="4">Pheromone-regulated membrane protein 5</fullName>
    </submittedName>
</protein>
<feature type="chain" id="PRO_5008266268" evidence="3">
    <location>
        <begin position="30"/>
        <end position="386"/>
    </location>
</feature>
<keyword evidence="2" id="KW-0472">Membrane</keyword>
<evidence type="ECO:0000313" key="5">
    <source>
        <dbReference type="Proteomes" id="UP000078576"/>
    </source>
</evidence>
<evidence type="ECO:0000256" key="1">
    <source>
        <dbReference type="SAM" id="MobiDB-lite"/>
    </source>
</evidence>
<dbReference type="OrthoDB" id="4065319at2759"/>